<dbReference type="InterPro" id="IPR050327">
    <property type="entry name" value="Proton-linked_MCT"/>
</dbReference>
<dbReference type="InterPro" id="IPR036259">
    <property type="entry name" value="MFS_trans_sf"/>
</dbReference>
<dbReference type="PANTHER" id="PTHR11360">
    <property type="entry name" value="MONOCARBOXYLATE TRANSPORTER"/>
    <property type="match status" value="1"/>
</dbReference>
<feature type="transmembrane region" description="Helical" evidence="3">
    <location>
        <begin position="407"/>
        <end position="428"/>
    </location>
</feature>
<feature type="transmembrane region" description="Helical" evidence="3">
    <location>
        <begin position="133"/>
        <end position="156"/>
    </location>
</feature>
<dbReference type="InterPro" id="IPR020846">
    <property type="entry name" value="MFS_dom"/>
</dbReference>
<feature type="domain" description="Major facilitator superfamily (MFS) profile" evidence="4">
    <location>
        <begin position="43"/>
        <end position="433"/>
    </location>
</feature>
<keyword evidence="3" id="KW-0812">Transmembrane</keyword>
<dbReference type="Proteomes" id="UP000326198">
    <property type="component" value="Unassembled WGS sequence"/>
</dbReference>
<evidence type="ECO:0000256" key="1">
    <source>
        <dbReference type="ARBA" id="ARBA00004141"/>
    </source>
</evidence>
<proteinExistence type="inferred from homology"/>
<feature type="transmembrane region" description="Helical" evidence="3">
    <location>
        <begin position="251"/>
        <end position="277"/>
    </location>
</feature>
<evidence type="ECO:0000256" key="3">
    <source>
        <dbReference type="SAM" id="Phobius"/>
    </source>
</evidence>
<evidence type="ECO:0000313" key="5">
    <source>
        <dbReference type="EMBL" id="KAE8383452.1"/>
    </source>
</evidence>
<dbReference type="EMBL" id="ML736155">
    <property type="protein sequence ID" value="KAE8383452.1"/>
    <property type="molecule type" value="Genomic_DNA"/>
</dbReference>
<protein>
    <submittedName>
        <fullName evidence="5">Major facilitator superfamily domain-containing protein</fullName>
    </submittedName>
</protein>
<feature type="transmembrane region" description="Helical" evidence="3">
    <location>
        <begin position="103"/>
        <end position="127"/>
    </location>
</feature>
<feature type="transmembrane region" description="Helical" evidence="3">
    <location>
        <begin position="41"/>
        <end position="59"/>
    </location>
</feature>
<dbReference type="PANTHER" id="PTHR11360:SF230">
    <property type="entry name" value="MONOCARBOXYLATE TRANSPORTER, PUTATIVE (AFU_ORTHOLOGUE AFUA_2G12790)-RELATED"/>
    <property type="match status" value="1"/>
</dbReference>
<reference evidence="5 6" key="1">
    <citation type="submission" date="2019-04" db="EMBL/GenBank/DDBJ databases">
        <title>Friends and foes A comparative genomics studyof 23 Aspergillus species from section Flavi.</title>
        <authorList>
            <consortium name="DOE Joint Genome Institute"/>
            <person name="Kjaerbolling I."/>
            <person name="Vesth T."/>
            <person name="Frisvad J.C."/>
            <person name="Nybo J.L."/>
            <person name="Theobald S."/>
            <person name="Kildgaard S."/>
            <person name="Isbrandt T."/>
            <person name="Kuo A."/>
            <person name="Sato A."/>
            <person name="Lyhne E.K."/>
            <person name="Kogle M.E."/>
            <person name="Wiebenga A."/>
            <person name="Kun R.S."/>
            <person name="Lubbers R.J."/>
            <person name="Makela M.R."/>
            <person name="Barry K."/>
            <person name="Chovatia M."/>
            <person name="Clum A."/>
            <person name="Daum C."/>
            <person name="Haridas S."/>
            <person name="He G."/>
            <person name="LaButti K."/>
            <person name="Lipzen A."/>
            <person name="Mondo S."/>
            <person name="Riley R."/>
            <person name="Salamov A."/>
            <person name="Simmons B.A."/>
            <person name="Magnuson J.K."/>
            <person name="Henrissat B."/>
            <person name="Mortensen U.H."/>
            <person name="Larsen T.O."/>
            <person name="Devries R.P."/>
            <person name="Grigoriev I.V."/>
            <person name="Machida M."/>
            <person name="Baker S.E."/>
            <person name="Andersen M.R."/>
        </authorList>
    </citation>
    <scope>NUCLEOTIDE SEQUENCE [LARGE SCALE GENOMIC DNA]</scope>
    <source>
        <strain evidence="5 6">IBT 29228</strain>
    </source>
</reference>
<feature type="transmembrane region" description="Helical" evidence="3">
    <location>
        <begin position="204"/>
        <end position="230"/>
    </location>
</feature>
<feature type="transmembrane region" description="Helical" evidence="3">
    <location>
        <begin position="168"/>
        <end position="192"/>
    </location>
</feature>
<dbReference type="GO" id="GO:0022857">
    <property type="term" value="F:transmembrane transporter activity"/>
    <property type="evidence" value="ECO:0007669"/>
    <property type="project" value="InterPro"/>
</dbReference>
<keyword evidence="3" id="KW-1133">Transmembrane helix</keyword>
<comment type="subcellular location">
    <subcellularLocation>
        <location evidence="1">Membrane</location>
        <topology evidence="1">Multi-pass membrane protein</topology>
    </subcellularLocation>
</comment>
<dbReference type="PROSITE" id="PS50850">
    <property type="entry name" value="MFS"/>
    <property type="match status" value="1"/>
</dbReference>
<feature type="transmembrane region" description="Helical" evidence="3">
    <location>
        <begin position="289"/>
        <end position="309"/>
    </location>
</feature>
<feature type="transmembrane region" description="Helical" evidence="3">
    <location>
        <begin position="344"/>
        <end position="367"/>
    </location>
</feature>
<dbReference type="AlphaFoldDB" id="A0A5N7BNR3"/>
<feature type="transmembrane region" description="Helical" evidence="3">
    <location>
        <begin position="79"/>
        <end position="96"/>
    </location>
</feature>
<comment type="similarity">
    <text evidence="2">Belongs to the major facilitator superfamily. Monocarboxylate porter (TC 2.A.1.13) family.</text>
</comment>
<dbReference type="InterPro" id="IPR011701">
    <property type="entry name" value="MFS"/>
</dbReference>
<feature type="transmembrane region" description="Helical" evidence="3">
    <location>
        <begin position="316"/>
        <end position="338"/>
    </location>
</feature>
<dbReference type="OrthoDB" id="6499973at2759"/>
<dbReference type="GO" id="GO:0016020">
    <property type="term" value="C:membrane"/>
    <property type="evidence" value="ECO:0007669"/>
    <property type="project" value="UniProtKB-SubCell"/>
</dbReference>
<accession>A0A5N7BNR3</accession>
<sequence>MASPSTNIRLRHLSVETSGETSDSNHENFEQEDNRESDYKAWLCVLGAIAFTMPSYGFMQSIGTVQSYIYENQLSNYSAGNVGWITGLYLFLSYFFNIQIGPLCDIFSPIAIGFAGIAICIASFLLLAECNTYWQFVLCLSVLGAIGGATIATIALSVIAKVFTRRRGFAMGVALTGSAIGSIVFPLILRAALPDLGWQWSMRIMALAIGIVTILGLCCFLPYHGFVIVLQRHDGRGFIGTLPSLSTFRSAPFVILCIGIFMLEFATFSISGLLPTIATRSGFGATDGYLLIPVMGACSFIGRVVPGFLSDMMGPFNVLIMMIISNLVFMAALFIPFTHISRPVLYAFAATWGLGSGSFLSIPPVCIGKTCESEEYGRYFGASTFIVSFSVLLSIPLGGIMLDSLGVQALAGLLGAVMFTGGICVGIARGKIAGNLFSIKLKV</sequence>
<feature type="transmembrane region" description="Helical" evidence="3">
    <location>
        <begin position="379"/>
        <end position="401"/>
    </location>
</feature>
<evidence type="ECO:0000259" key="4">
    <source>
        <dbReference type="PROSITE" id="PS50850"/>
    </source>
</evidence>
<evidence type="ECO:0000313" key="6">
    <source>
        <dbReference type="Proteomes" id="UP000326198"/>
    </source>
</evidence>
<keyword evidence="6" id="KW-1185">Reference proteome</keyword>
<name>A0A5N7BNR3_9EURO</name>
<dbReference type="Pfam" id="PF07690">
    <property type="entry name" value="MFS_1"/>
    <property type="match status" value="1"/>
</dbReference>
<evidence type="ECO:0000256" key="2">
    <source>
        <dbReference type="ARBA" id="ARBA00006727"/>
    </source>
</evidence>
<dbReference type="Gene3D" id="1.20.1250.20">
    <property type="entry name" value="MFS general substrate transporter like domains"/>
    <property type="match status" value="1"/>
</dbReference>
<dbReference type="SUPFAM" id="SSF103473">
    <property type="entry name" value="MFS general substrate transporter"/>
    <property type="match status" value="1"/>
</dbReference>
<organism evidence="5 6">
    <name type="scientific">Aspergillus bertholletiae</name>
    <dbReference type="NCBI Taxonomy" id="1226010"/>
    <lineage>
        <taxon>Eukaryota</taxon>
        <taxon>Fungi</taxon>
        <taxon>Dikarya</taxon>
        <taxon>Ascomycota</taxon>
        <taxon>Pezizomycotina</taxon>
        <taxon>Eurotiomycetes</taxon>
        <taxon>Eurotiomycetidae</taxon>
        <taxon>Eurotiales</taxon>
        <taxon>Aspergillaceae</taxon>
        <taxon>Aspergillus</taxon>
        <taxon>Aspergillus subgen. Circumdati</taxon>
    </lineage>
</organism>
<keyword evidence="3" id="KW-0472">Membrane</keyword>
<gene>
    <name evidence="5" type="ORF">BDV26DRAFT_251767</name>
</gene>